<feature type="compositionally biased region" description="Acidic residues" evidence="2">
    <location>
        <begin position="427"/>
        <end position="436"/>
    </location>
</feature>
<accession>G0MDL4</accession>
<feature type="coiled-coil region" evidence="1">
    <location>
        <begin position="328"/>
        <end position="355"/>
    </location>
</feature>
<proteinExistence type="predicted"/>
<evidence type="ECO:0000313" key="4">
    <source>
        <dbReference type="Proteomes" id="UP000008068"/>
    </source>
</evidence>
<keyword evidence="1" id="KW-0175">Coiled coil</keyword>
<dbReference type="OMA" id="QESHLIR"/>
<feature type="region of interest" description="Disordered" evidence="2">
    <location>
        <begin position="417"/>
        <end position="436"/>
    </location>
</feature>
<evidence type="ECO:0000256" key="2">
    <source>
        <dbReference type="SAM" id="MobiDB-lite"/>
    </source>
</evidence>
<dbReference type="HOGENOM" id="CLU_628868_0_0_1"/>
<sequence>MEEESNKERLAIRAEEKKKQARMTEEHLATLEEANRAHDIELDALEKALLEETKLKQLELFLQSKESMKTVEATDNKLRSIRESRTQRYLEDRKMEIEERKRKLEATQRELQQIRNRISEEQQLLLEINSQGHRERLEMMDQYEAERRVILEAHKEKLLQLEQEKKSILEKRSELLNELQKERLELEGNSARQLAEAQEMSMAIGFRLVSDLGAEERHEDYRTECYNVVWSFQTVQSEFEFQESHLIRLIDQMEYGLNITYLPDLTNVPDSLRNLINEFQRITVTADMRQTKEDSLRISESLRKTILSLNSKIELLEISGNQMDQETSRRLKAEIEELYQTAKRLFEQLNALILKFNIPSENLVQIGIEESLRRISSNNLTSAPPPLPVHPPSQLAVHMPFSFPVIEMEVGIYAPDTPAPSIQNNEQSEEEIIVEG</sequence>
<name>G0MDL4_CAEBE</name>
<reference evidence="4" key="1">
    <citation type="submission" date="2011-07" db="EMBL/GenBank/DDBJ databases">
        <authorList>
            <consortium name="Caenorhabditis brenneri Sequencing and Analysis Consortium"/>
            <person name="Wilson R.K."/>
        </authorList>
    </citation>
    <scope>NUCLEOTIDE SEQUENCE [LARGE SCALE GENOMIC DNA]</scope>
    <source>
        <strain evidence="4">PB2801</strain>
    </source>
</reference>
<gene>
    <name evidence="3" type="ORF">CAEBREN_07432</name>
</gene>
<dbReference type="EMBL" id="GL379790">
    <property type="protein sequence ID" value="EGT49439.1"/>
    <property type="molecule type" value="Genomic_DNA"/>
</dbReference>
<evidence type="ECO:0000256" key="1">
    <source>
        <dbReference type="SAM" id="Coils"/>
    </source>
</evidence>
<dbReference type="Proteomes" id="UP000008068">
    <property type="component" value="Unassembled WGS sequence"/>
</dbReference>
<keyword evidence="4" id="KW-1185">Reference proteome</keyword>
<feature type="coiled-coil region" evidence="1">
    <location>
        <begin position="87"/>
        <end position="196"/>
    </location>
</feature>
<feature type="region of interest" description="Disordered" evidence="2">
    <location>
        <begin position="1"/>
        <end position="24"/>
    </location>
</feature>
<dbReference type="AlphaFoldDB" id="G0MDL4"/>
<evidence type="ECO:0000313" key="3">
    <source>
        <dbReference type="EMBL" id="EGT49439.1"/>
    </source>
</evidence>
<organism evidence="4">
    <name type="scientific">Caenorhabditis brenneri</name>
    <name type="common">Nematode worm</name>
    <dbReference type="NCBI Taxonomy" id="135651"/>
    <lineage>
        <taxon>Eukaryota</taxon>
        <taxon>Metazoa</taxon>
        <taxon>Ecdysozoa</taxon>
        <taxon>Nematoda</taxon>
        <taxon>Chromadorea</taxon>
        <taxon>Rhabditida</taxon>
        <taxon>Rhabditina</taxon>
        <taxon>Rhabditomorpha</taxon>
        <taxon>Rhabditoidea</taxon>
        <taxon>Rhabditidae</taxon>
        <taxon>Peloderinae</taxon>
        <taxon>Caenorhabditis</taxon>
    </lineage>
</organism>
<protein>
    <submittedName>
        <fullName evidence="3">Uncharacterized protein</fullName>
    </submittedName>
</protein>
<dbReference type="InParanoid" id="G0MDL4"/>